<name>A0AAP0BUG6_9ASPA</name>
<keyword evidence="4" id="KW-1185">Reference proteome</keyword>
<dbReference type="PANTHER" id="PTHR47489">
    <property type="entry name" value="ACYL-COA N-ACYLTRANSFERASES (NAT) SUPERFAMILY PROTEIN"/>
    <property type="match status" value="1"/>
</dbReference>
<dbReference type="AlphaFoldDB" id="A0AAP0BUG6"/>
<dbReference type="PANTHER" id="PTHR47489:SF2">
    <property type="entry name" value="GCN5-RELATED N-ACETYLTRANSFERASE 5, CHLOROPLASTIC"/>
    <property type="match status" value="1"/>
</dbReference>
<feature type="region of interest" description="Disordered" evidence="1">
    <location>
        <begin position="1"/>
        <end position="37"/>
    </location>
</feature>
<dbReference type="Proteomes" id="UP001418222">
    <property type="component" value="Unassembled WGS sequence"/>
</dbReference>
<evidence type="ECO:0000313" key="3">
    <source>
        <dbReference type="EMBL" id="KAK8951256.1"/>
    </source>
</evidence>
<dbReference type="Pfam" id="PF00583">
    <property type="entry name" value="Acetyltransf_1"/>
    <property type="match status" value="1"/>
</dbReference>
<dbReference type="InterPro" id="IPR016181">
    <property type="entry name" value="Acyl_CoA_acyltransferase"/>
</dbReference>
<feature type="domain" description="N-acetyltransferase" evidence="2">
    <location>
        <begin position="219"/>
        <end position="262"/>
    </location>
</feature>
<dbReference type="InterPro" id="IPR000182">
    <property type="entry name" value="GNAT_dom"/>
</dbReference>
<organism evidence="3 4">
    <name type="scientific">Platanthera zijinensis</name>
    <dbReference type="NCBI Taxonomy" id="2320716"/>
    <lineage>
        <taxon>Eukaryota</taxon>
        <taxon>Viridiplantae</taxon>
        <taxon>Streptophyta</taxon>
        <taxon>Embryophyta</taxon>
        <taxon>Tracheophyta</taxon>
        <taxon>Spermatophyta</taxon>
        <taxon>Magnoliopsida</taxon>
        <taxon>Liliopsida</taxon>
        <taxon>Asparagales</taxon>
        <taxon>Orchidaceae</taxon>
        <taxon>Orchidoideae</taxon>
        <taxon>Orchideae</taxon>
        <taxon>Orchidinae</taxon>
        <taxon>Platanthera</taxon>
    </lineage>
</organism>
<accession>A0AAP0BUG6</accession>
<evidence type="ECO:0000313" key="4">
    <source>
        <dbReference type="Proteomes" id="UP001418222"/>
    </source>
</evidence>
<gene>
    <name evidence="3" type="ORF">KSP39_PZI003750</name>
</gene>
<evidence type="ECO:0000256" key="1">
    <source>
        <dbReference type="SAM" id="MobiDB-lite"/>
    </source>
</evidence>
<comment type="caution">
    <text evidence="3">The sequence shown here is derived from an EMBL/GenBank/DDBJ whole genome shotgun (WGS) entry which is preliminary data.</text>
</comment>
<feature type="compositionally biased region" description="Basic and acidic residues" evidence="1">
    <location>
        <begin position="21"/>
        <end position="37"/>
    </location>
</feature>
<dbReference type="GO" id="GO:0016747">
    <property type="term" value="F:acyltransferase activity, transferring groups other than amino-acyl groups"/>
    <property type="evidence" value="ECO:0007669"/>
    <property type="project" value="InterPro"/>
</dbReference>
<reference evidence="3 4" key="1">
    <citation type="journal article" date="2022" name="Nat. Plants">
        <title>Genomes of leafy and leafless Platanthera orchids illuminate the evolution of mycoheterotrophy.</title>
        <authorList>
            <person name="Li M.H."/>
            <person name="Liu K.W."/>
            <person name="Li Z."/>
            <person name="Lu H.C."/>
            <person name="Ye Q.L."/>
            <person name="Zhang D."/>
            <person name="Wang J.Y."/>
            <person name="Li Y.F."/>
            <person name="Zhong Z.M."/>
            <person name="Liu X."/>
            <person name="Yu X."/>
            <person name="Liu D.K."/>
            <person name="Tu X.D."/>
            <person name="Liu B."/>
            <person name="Hao Y."/>
            <person name="Liao X.Y."/>
            <person name="Jiang Y.T."/>
            <person name="Sun W.H."/>
            <person name="Chen J."/>
            <person name="Chen Y.Q."/>
            <person name="Ai Y."/>
            <person name="Zhai J.W."/>
            <person name="Wu S.S."/>
            <person name="Zhou Z."/>
            <person name="Hsiao Y.Y."/>
            <person name="Wu W.L."/>
            <person name="Chen Y.Y."/>
            <person name="Lin Y.F."/>
            <person name="Hsu J.L."/>
            <person name="Li C.Y."/>
            <person name="Wang Z.W."/>
            <person name="Zhao X."/>
            <person name="Zhong W.Y."/>
            <person name="Ma X.K."/>
            <person name="Ma L."/>
            <person name="Huang J."/>
            <person name="Chen G.Z."/>
            <person name="Huang M.Z."/>
            <person name="Huang L."/>
            <person name="Peng D.H."/>
            <person name="Luo Y.B."/>
            <person name="Zou S.Q."/>
            <person name="Chen S.P."/>
            <person name="Lan S."/>
            <person name="Tsai W.C."/>
            <person name="Van de Peer Y."/>
            <person name="Liu Z.J."/>
        </authorList>
    </citation>
    <scope>NUCLEOTIDE SEQUENCE [LARGE SCALE GENOMIC DNA]</scope>
    <source>
        <strain evidence="3">Lor287</strain>
    </source>
</reference>
<dbReference type="Gene3D" id="3.40.630.30">
    <property type="match status" value="1"/>
</dbReference>
<feature type="compositionally biased region" description="Basic residues" evidence="1">
    <location>
        <begin position="1"/>
        <end position="20"/>
    </location>
</feature>
<dbReference type="CDD" id="cd04301">
    <property type="entry name" value="NAT_SF"/>
    <property type="match status" value="1"/>
</dbReference>
<proteinExistence type="predicted"/>
<sequence>MSQRRREARSRLGIKGRARRREQGGEKHPSSPSRRAEAEDQLRFIGSTLHCARTSAPAIAIDRSIHQLHQSFILLHRPGRYLQFFIQLRLWFRQIFQQSHPPLVAGKKHDSISILVHRVLSPFLQRSYYTSHTLLLNSEQWSSSKSSSFLSSPAVPLASDLPLFVVRAIFHEKTHSCSHVICCWNPPWILYNPCIAWKKLYGEHCRKDSNGEDCSSRGRGRGIGSQLLKACEELVCQMKAAQKVYLHCRVTDTGPLKMYKKANYTIDKTDSVLVWLTLQRRKHLMVKELLVNNDSPLNNEAGTAAVGDCVAQ</sequence>
<dbReference type="EMBL" id="JBBWWQ010000003">
    <property type="protein sequence ID" value="KAK8951256.1"/>
    <property type="molecule type" value="Genomic_DNA"/>
</dbReference>
<evidence type="ECO:0000259" key="2">
    <source>
        <dbReference type="Pfam" id="PF00583"/>
    </source>
</evidence>
<dbReference type="SUPFAM" id="SSF55729">
    <property type="entry name" value="Acyl-CoA N-acyltransferases (Nat)"/>
    <property type="match status" value="1"/>
</dbReference>
<protein>
    <recommendedName>
        <fullName evidence="2">N-acetyltransferase domain-containing protein</fullName>
    </recommendedName>
</protein>